<keyword evidence="8 13" id="KW-0675">Receptor</keyword>
<organism evidence="13 14">
    <name type="scientific">Cyclobacterium plantarum</name>
    <dbReference type="NCBI Taxonomy" id="2716263"/>
    <lineage>
        <taxon>Bacteria</taxon>
        <taxon>Pseudomonadati</taxon>
        <taxon>Bacteroidota</taxon>
        <taxon>Cytophagia</taxon>
        <taxon>Cytophagales</taxon>
        <taxon>Cyclobacteriaceae</taxon>
        <taxon>Cyclobacterium</taxon>
    </lineage>
</organism>
<feature type="domain" description="TonB-dependent receptor-like beta-barrel" evidence="12">
    <location>
        <begin position="141"/>
        <end position="591"/>
    </location>
</feature>
<comment type="caution">
    <text evidence="13">The sequence shown here is derived from an EMBL/GenBank/DDBJ whole genome shotgun (WGS) entry which is preliminary data.</text>
</comment>
<evidence type="ECO:0000256" key="7">
    <source>
        <dbReference type="ARBA" id="ARBA00023136"/>
    </source>
</evidence>
<sequence>MAGIKMRMAKVTVFLWLGLTPGFSQDFSADTLDLTAVEVRAKQLQKYAYGQFVRSLDKERLTQMSGMTLGEALQQSTGLFVREYGPGMLASVSMRGTSAGHNALFWNGLPVNSPSLGQADYSIFTMGGVDQVAIHYGSSGTRYGTDAIGGAIHLDNTPDFGKGNETRVNTRLGSFGRWDQELSHRYGGDAFSFKTSLYRNFAANRFPYTDWASAGTPTRVQDHAEVTQMGWAQDLAVKLDKRQSIEASFWLNEINREIQPLLGSSERDQQLDWNIRGVVDYYHRRDKASWNVKAGLVRDKMRFNQEENQTLLALLGAELDWEPADEWQSNTGIRLTHIKGNLATYSREEQRLELYQATNFKPLPRLGFSLQLRQLIHDGEPVPFTPGLGAAWSIFNQEDQEWELTGNISRSFKVPTLNDRFWVPGGNPDLLPEQSWSREAGLNHSLKGSRLHIKNRLAYFHMAVDQWVVWLPKGTFWTPENVRKVVNQGLEYFFESEWKSGSWEMGLDLDYAFTRPIIESDDQDQSIGKRLPYVPEHKVQGQLHAGRGPLSFFIRGQKTGKRFVTTDNRSSLPAFALWGAGVQYDFKFSPWLKGDMGFSAHNIFDRDYQVLRLRPMPGRNFQFNVNLVI</sequence>
<dbReference type="InterPro" id="IPR039426">
    <property type="entry name" value="TonB-dep_rcpt-like"/>
</dbReference>
<dbReference type="Proteomes" id="UP000649799">
    <property type="component" value="Unassembled WGS sequence"/>
</dbReference>
<evidence type="ECO:0000256" key="4">
    <source>
        <dbReference type="ARBA" id="ARBA00022692"/>
    </source>
</evidence>
<evidence type="ECO:0000313" key="13">
    <source>
        <dbReference type="EMBL" id="NHE59517.1"/>
    </source>
</evidence>
<keyword evidence="5 11" id="KW-0732">Signal</keyword>
<accession>A0ABX0HCW5</accession>
<keyword evidence="3 10" id="KW-1134">Transmembrane beta strand</keyword>
<dbReference type="PANTHER" id="PTHR30069">
    <property type="entry name" value="TONB-DEPENDENT OUTER MEMBRANE RECEPTOR"/>
    <property type="match status" value="1"/>
</dbReference>
<dbReference type="PANTHER" id="PTHR30069:SF29">
    <property type="entry name" value="HEMOGLOBIN AND HEMOGLOBIN-HAPTOGLOBIN-BINDING PROTEIN 1-RELATED"/>
    <property type="match status" value="1"/>
</dbReference>
<comment type="similarity">
    <text evidence="10">Belongs to the TonB-dependent receptor family.</text>
</comment>
<feature type="signal peptide" evidence="11">
    <location>
        <begin position="1"/>
        <end position="24"/>
    </location>
</feature>
<dbReference type="RefSeq" id="WP_166151008.1">
    <property type="nucleotide sequence ID" value="NZ_JAANYN010000014.1"/>
</dbReference>
<dbReference type="Pfam" id="PF00593">
    <property type="entry name" value="TonB_dep_Rec_b-barrel"/>
    <property type="match status" value="1"/>
</dbReference>
<dbReference type="SUPFAM" id="SSF56935">
    <property type="entry name" value="Porins"/>
    <property type="match status" value="1"/>
</dbReference>
<evidence type="ECO:0000256" key="8">
    <source>
        <dbReference type="ARBA" id="ARBA00023170"/>
    </source>
</evidence>
<proteinExistence type="inferred from homology"/>
<keyword evidence="7 10" id="KW-0472">Membrane</keyword>
<evidence type="ECO:0000256" key="10">
    <source>
        <dbReference type="PROSITE-ProRule" id="PRU01360"/>
    </source>
</evidence>
<evidence type="ECO:0000313" key="14">
    <source>
        <dbReference type="Proteomes" id="UP000649799"/>
    </source>
</evidence>
<keyword evidence="4 10" id="KW-0812">Transmembrane</keyword>
<evidence type="ECO:0000256" key="1">
    <source>
        <dbReference type="ARBA" id="ARBA00004571"/>
    </source>
</evidence>
<dbReference type="Gene3D" id="2.170.130.10">
    <property type="entry name" value="TonB-dependent receptor, plug domain"/>
    <property type="match status" value="1"/>
</dbReference>
<protein>
    <submittedName>
        <fullName evidence="13">TonB-dependent receptor</fullName>
    </submittedName>
</protein>
<evidence type="ECO:0000256" key="11">
    <source>
        <dbReference type="SAM" id="SignalP"/>
    </source>
</evidence>
<gene>
    <name evidence="13" type="ORF">G9Q97_22130</name>
</gene>
<feature type="chain" id="PRO_5045185009" evidence="11">
    <location>
        <begin position="25"/>
        <end position="629"/>
    </location>
</feature>
<dbReference type="InterPro" id="IPR037066">
    <property type="entry name" value="Plug_dom_sf"/>
</dbReference>
<evidence type="ECO:0000259" key="12">
    <source>
        <dbReference type="Pfam" id="PF00593"/>
    </source>
</evidence>
<evidence type="ECO:0000256" key="5">
    <source>
        <dbReference type="ARBA" id="ARBA00022729"/>
    </source>
</evidence>
<keyword evidence="9 10" id="KW-0998">Cell outer membrane</keyword>
<name>A0ABX0HCW5_9BACT</name>
<dbReference type="InterPro" id="IPR000531">
    <property type="entry name" value="Beta-barrel_TonB"/>
</dbReference>
<dbReference type="InterPro" id="IPR036942">
    <property type="entry name" value="Beta-barrel_TonB_sf"/>
</dbReference>
<keyword evidence="14" id="KW-1185">Reference proteome</keyword>
<evidence type="ECO:0000256" key="9">
    <source>
        <dbReference type="ARBA" id="ARBA00023237"/>
    </source>
</evidence>
<dbReference type="PROSITE" id="PS52016">
    <property type="entry name" value="TONB_DEPENDENT_REC_3"/>
    <property type="match status" value="1"/>
</dbReference>
<comment type="subcellular location">
    <subcellularLocation>
        <location evidence="1 10">Cell outer membrane</location>
        <topology evidence="1 10">Multi-pass membrane protein</topology>
    </subcellularLocation>
</comment>
<keyword evidence="2 10" id="KW-0813">Transport</keyword>
<reference evidence="13 14" key="1">
    <citation type="submission" date="2020-03" db="EMBL/GenBank/DDBJ databases">
        <title>Cyclobacterium plantarum sp. nov., a marine bacterium isolated from a coastal-marine wetland.</title>
        <authorList>
            <person name="Sanchez-Porro C."/>
            <person name="Ventosa A."/>
            <person name="Amoozegar M."/>
        </authorList>
    </citation>
    <scope>NUCLEOTIDE SEQUENCE [LARGE SCALE GENOMIC DNA]</scope>
    <source>
        <strain evidence="13 14">GBPx2</strain>
    </source>
</reference>
<evidence type="ECO:0000256" key="3">
    <source>
        <dbReference type="ARBA" id="ARBA00022452"/>
    </source>
</evidence>
<dbReference type="EMBL" id="JAANYN010000014">
    <property type="protein sequence ID" value="NHE59517.1"/>
    <property type="molecule type" value="Genomic_DNA"/>
</dbReference>
<evidence type="ECO:0000256" key="6">
    <source>
        <dbReference type="ARBA" id="ARBA00023077"/>
    </source>
</evidence>
<dbReference type="Gene3D" id="2.40.170.20">
    <property type="entry name" value="TonB-dependent receptor, beta-barrel domain"/>
    <property type="match status" value="1"/>
</dbReference>
<evidence type="ECO:0000256" key="2">
    <source>
        <dbReference type="ARBA" id="ARBA00022448"/>
    </source>
</evidence>
<keyword evidence="6" id="KW-0798">TonB box</keyword>